<evidence type="ECO:0000256" key="1">
    <source>
        <dbReference type="ARBA" id="ARBA00001933"/>
    </source>
</evidence>
<feature type="domain" description="Orn/Lys/Arg decarboxylases family 1 pyridoxal-P attachment site" evidence="6">
    <location>
        <begin position="5"/>
        <end position="308"/>
    </location>
</feature>
<keyword evidence="9" id="KW-1185">Reference proteome</keyword>
<dbReference type="SUPFAM" id="SSF53383">
    <property type="entry name" value="PLP-dependent transferases"/>
    <property type="match status" value="1"/>
</dbReference>
<gene>
    <name evidence="8" type="ORF">Z959_03950</name>
</gene>
<dbReference type="EMBL" id="JENW01000140">
    <property type="protein sequence ID" value="KEI12733.1"/>
    <property type="molecule type" value="Genomic_DNA"/>
</dbReference>
<evidence type="ECO:0000313" key="9">
    <source>
        <dbReference type="Proteomes" id="UP000027770"/>
    </source>
</evidence>
<sequence>MAKLPLVEGILNYYKENNVRFSMPGHKGKKGFETTDIGKKMMKNFVDMDITEVDGVDNYHNPHGIIREAQEALAEFYGSKKSYFLVNGSTSGNLIMMFSVFNEGDKVIVERNCHKSIFNGIILRKLNPIYIKNKINLNYNAPLSIDEEHFLKLLDDNKDAKGIILTYPNYYGICPNLGFIIREAKKRNIKVLVDSAHGAHFGICSGLPESAVKLGADIVVMSAHKTLPSLTQTAYLHINNHEYIEKIEFYLHMFLSTSPSYLLMCSMDYARFYLEEEGNKDYKKLINLANRYKEEINNIEGFHVICKGDLEDSIYDIDNTRYVINVGKGYSADKLSNYLRNNKIQVEMNDSENVILILGTFNEEDDFKRLYNVLKNCPREILMGEYYDILNYNISERKMLPHEVIERPKELINMGMAKGRICAEAIVPYPPGIPLVTLGEVIDRESLNLVEYYLNNGVEVLGVVKENEQLKVKVLKENL</sequence>
<evidence type="ECO:0000256" key="3">
    <source>
        <dbReference type="ARBA" id="ARBA00022793"/>
    </source>
</evidence>
<dbReference type="SUPFAM" id="SSF55904">
    <property type="entry name" value="Ornithine decarboxylase C-terminal domain"/>
    <property type="match status" value="1"/>
</dbReference>
<accession>A0AA40M4L1</accession>
<dbReference type="Pfam" id="PF01276">
    <property type="entry name" value="OKR_DC_1"/>
    <property type="match status" value="1"/>
</dbReference>
<dbReference type="InterPro" id="IPR015424">
    <property type="entry name" value="PyrdxlP-dep_Trfase"/>
</dbReference>
<dbReference type="Proteomes" id="UP000027770">
    <property type="component" value="Unassembled WGS sequence"/>
</dbReference>
<comment type="similarity">
    <text evidence="2">Belongs to the Orn/Lys/Arg decarboxylase class-I family.</text>
</comment>
<dbReference type="Gene3D" id="3.40.640.10">
    <property type="entry name" value="Type I PLP-dependent aspartate aminotransferase-like (Major domain)"/>
    <property type="match status" value="1"/>
</dbReference>
<evidence type="ECO:0000313" key="8">
    <source>
        <dbReference type="EMBL" id="KEI12733.1"/>
    </source>
</evidence>
<dbReference type="PANTHER" id="PTHR43277">
    <property type="entry name" value="ARGININE DECARBOXYLASE"/>
    <property type="match status" value="1"/>
</dbReference>
<keyword evidence="5" id="KW-0456">Lyase</keyword>
<evidence type="ECO:0000259" key="6">
    <source>
        <dbReference type="Pfam" id="PF01276"/>
    </source>
</evidence>
<dbReference type="InterPro" id="IPR036633">
    <property type="entry name" value="Prn/Lys/Arg_de-COase_C_sf"/>
</dbReference>
<keyword evidence="3" id="KW-0210">Decarboxylase</keyword>
<dbReference type="AlphaFoldDB" id="A0AA40M4L1"/>
<organism evidence="8 9">
    <name type="scientific">Clostridium novyi B str. ATCC 27606</name>
    <dbReference type="NCBI Taxonomy" id="1443123"/>
    <lineage>
        <taxon>Bacteria</taxon>
        <taxon>Bacillati</taxon>
        <taxon>Bacillota</taxon>
        <taxon>Clostridia</taxon>
        <taxon>Eubacteriales</taxon>
        <taxon>Clostridiaceae</taxon>
        <taxon>Clostridium</taxon>
    </lineage>
</organism>
<dbReference type="InterPro" id="IPR008286">
    <property type="entry name" value="Prn/Lys/Arg_de-COase_C"/>
</dbReference>
<reference evidence="8 9" key="1">
    <citation type="submission" date="2014-02" db="EMBL/GenBank/DDBJ databases">
        <title>Plasmidome dynamics in the species complex Clostridium novyi sensu lato converts strains of independent lineages into distinctly different pathogens.</title>
        <authorList>
            <person name="Skarin H."/>
            <person name="Segerman B."/>
        </authorList>
    </citation>
    <scope>NUCLEOTIDE SEQUENCE [LARGE SCALE GENOMIC DNA]</scope>
    <source>
        <strain evidence="8 9">ATCC 27606</strain>
    </source>
</reference>
<dbReference type="RefSeq" id="WP_039221632.1">
    <property type="nucleotide sequence ID" value="NZ_JENW01000140.1"/>
</dbReference>
<dbReference type="InterPro" id="IPR015421">
    <property type="entry name" value="PyrdxlP-dep_Trfase_major"/>
</dbReference>
<dbReference type="InterPro" id="IPR052357">
    <property type="entry name" value="Orn_Lys_Arg_decarboxylase-I"/>
</dbReference>
<feature type="domain" description="Orn/Lys/Arg decarboxylase C-terminal" evidence="7">
    <location>
        <begin position="396"/>
        <end position="453"/>
    </location>
</feature>
<name>A0AA40M4L1_CLONO</name>
<dbReference type="Pfam" id="PF03711">
    <property type="entry name" value="OKR_DC_1_C"/>
    <property type="match status" value="1"/>
</dbReference>
<dbReference type="GO" id="GO:0016831">
    <property type="term" value="F:carboxy-lyase activity"/>
    <property type="evidence" value="ECO:0007669"/>
    <property type="project" value="UniProtKB-KW"/>
</dbReference>
<evidence type="ECO:0000259" key="7">
    <source>
        <dbReference type="Pfam" id="PF03711"/>
    </source>
</evidence>
<proteinExistence type="inferred from homology"/>
<evidence type="ECO:0000256" key="2">
    <source>
        <dbReference type="ARBA" id="ARBA00010671"/>
    </source>
</evidence>
<comment type="caution">
    <text evidence="8">The sequence shown here is derived from an EMBL/GenBank/DDBJ whole genome shotgun (WGS) entry which is preliminary data.</text>
</comment>
<protein>
    <submittedName>
        <fullName evidence="8">Decarboxylase</fullName>
    </submittedName>
</protein>
<dbReference type="PANTHER" id="PTHR43277:SF4">
    <property type="entry name" value="ARGININE DECARBOXYLASE"/>
    <property type="match status" value="1"/>
</dbReference>
<evidence type="ECO:0000256" key="4">
    <source>
        <dbReference type="ARBA" id="ARBA00022898"/>
    </source>
</evidence>
<keyword evidence="4" id="KW-0663">Pyridoxal phosphate</keyword>
<comment type="cofactor">
    <cofactor evidence="1">
        <name>pyridoxal 5'-phosphate</name>
        <dbReference type="ChEBI" id="CHEBI:597326"/>
    </cofactor>
</comment>
<evidence type="ECO:0000256" key="5">
    <source>
        <dbReference type="ARBA" id="ARBA00023239"/>
    </source>
</evidence>
<dbReference type="Gene3D" id="3.90.100.10">
    <property type="entry name" value="Orn/Lys/Arg decarboxylase, C-terminal domain"/>
    <property type="match status" value="1"/>
</dbReference>
<dbReference type="InterPro" id="IPR000310">
    <property type="entry name" value="Orn/Lys/Arg_deCO2ase_major_dom"/>
</dbReference>